<feature type="non-terminal residue" evidence="1">
    <location>
        <position position="1"/>
    </location>
</feature>
<reference evidence="1" key="1">
    <citation type="submission" date="2015-07" db="EMBL/GenBank/DDBJ databases">
        <title>Adaptation to a free-living lifestyle via gene acquisitions in the diplomonad Trepomonas sp. PC1.</title>
        <authorList>
            <person name="Xu F."/>
            <person name="Jerlstrom-Hultqvist J."/>
            <person name="Kolisko M."/>
            <person name="Simpson A.G.B."/>
            <person name="Roger A.J."/>
            <person name="Svard S.G."/>
            <person name="Andersson J.O."/>
        </authorList>
    </citation>
    <scope>NUCLEOTIDE SEQUENCE</scope>
    <source>
        <strain evidence="1">PC1</strain>
    </source>
</reference>
<protein>
    <submittedName>
        <fullName evidence="1">Uncharacterized protein</fullName>
    </submittedName>
</protein>
<dbReference type="EMBL" id="GDID01006884">
    <property type="protein sequence ID" value="JAP89722.1"/>
    <property type="molecule type" value="Transcribed_RNA"/>
</dbReference>
<gene>
    <name evidence="1" type="ORF">TPC1_30783</name>
</gene>
<proteinExistence type="predicted"/>
<organism evidence="1">
    <name type="scientific">Trepomonas sp. PC1</name>
    <dbReference type="NCBI Taxonomy" id="1076344"/>
    <lineage>
        <taxon>Eukaryota</taxon>
        <taxon>Metamonada</taxon>
        <taxon>Diplomonadida</taxon>
        <taxon>Hexamitidae</taxon>
        <taxon>Hexamitinae</taxon>
        <taxon>Trepomonas</taxon>
    </lineage>
</organism>
<sequence length="478" mass="55420">LPNIFDTTTEEEVTPKFPPTQFDFNDPCRPLTSQEVKQLRFNQVLVTFGLIEQPLDLERAEKVIDYIYALYPPLDAIAIYDEKIKWYRYQPQPHIPFKFEKEQELITNLQQFSEYFSKCNSYITENHFTHWKLIKANIPELPQVKQIMVTFIPHTFMGGLSCNLLYKIFNQLYINNTNFAINPEPLQQSFFRSVLAFDKEHMTLAEPIEEAHTIKTTHATGDMIHNQKEMPNTTFNVFLVPFTSFYRIPGFTFTNSLNAIFLAQYAAYCYFHKDLPVDQKFILTYTDIRDISEFFYKHGQIQNLDFQKQLGMQSALLGFGVYGTTNTTIQQLLEQIAASYKKFDACSNEEKIIRYVAYEYTSILEHQPVAPVSINVSNEGKNDLGDGPIVQSFNHTTCSYVNGKPQFLMIWPIINSGKFGTIICNPITPEITKKQQNDTIQISLMIFEQVKQRGANSITVADIVKMYENHYGQEQKIE</sequence>
<dbReference type="AlphaFoldDB" id="A0A146JYE3"/>
<name>A0A146JYE3_9EUKA</name>
<accession>A0A146JYE3</accession>
<evidence type="ECO:0000313" key="1">
    <source>
        <dbReference type="EMBL" id="JAP89722.1"/>
    </source>
</evidence>